<accession>A0ABT9W3X3</accession>
<dbReference type="InterPro" id="IPR051400">
    <property type="entry name" value="HAD-like_hydrolase"/>
</dbReference>
<evidence type="ECO:0000256" key="1">
    <source>
        <dbReference type="ARBA" id="ARBA00022801"/>
    </source>
</evidence>
<dbReference type="Pfam" id="PF00702">
    <property type="entry name" value="Hydrolase"/>
    <property type="match status" value="1"/>
</dbReference>
<dbReference type="PANTHER" id="PTHR46470">
    <property type="entry name" value="N-ACYLNEURAMINATE-9-PHOSPHATASE"/>
    <property type="match status" value="1"/>
</dbReference>
<comment type="caution">
    <text evidence="3">The sequence shown here is derived from an EMBL/GenBank/DDBJ whole genome shotgun (WGS) entry which is preliminary data.</text>
</comment>
<dbReference type="EMBL" id="JAUSTY010000020">
    <property type="protein sequence ID" value="MDQ0167777.1"/>
    <property type="molecule type" value="Genomic_DNA"/>
</dbReference>
<protein>
    <submittedName>
        <fullName evidence="3">Hydrolase of the HAD superfamily</fullName>
    </submittedName>
</protein>
<dbReference type="Gene3D" id="3.40.50.1000">
    <property type="entry name" value="HAD superfamily/HAD-like"/>
    <property type="match status" value="1"/>
</dbReference>
<dbReference type="InterPro" id="IPR036412">
    <property type="entry name" value="HAD-like_sf"/>
</dbReference>
<dbReference type="InterPro" id="IPR023214">
    <property type="entry name" value="HAD_sf"/>
</dbReference>
<organism evidence="3 4">
    <name type="scientific">Caldalkalibacillus horti</name>
    <dbReference type="NCBI Taxonomy" id="77523"/>
    <lineage>
        <taxon>Bacteria</taxon>
        <taxon>Bacillati</taxon>
        <taxon>Bacillota</taxon>
        <taxon>Bacilli</taxon>
        <taxon>Bacillales</taxon>
        <taxon>Bacillaceae</taxon>
        <taxon>Caldalkalibacillus</taxon>
    </lineage>
</organism>
<dbReference type="RefSeq" id="WP_307396968.1">
    <property type="nucleotide sequence ID" value="NZ_BAAADK010000049.1"/>
</dbReference>
<dbReference type="SUPFAM" id="SSF56784">
    <property type="entry name" value="HAD-like"/>
    <property type="match status" value="1"/>
</dbReference>
<gene>
    <name evidence="3" type="ORF">J2S11_003706</name>
</gene>
<name>A0ABT9W3X3_9BACI</name>
<evidence type="ECO:0000313" key="3">
    <source>
        <dbReference type="EMBL" id="MDQ0167777.1"/>
    </source>
</evidence>
<keyword evidence="2" id="KW-0460">Magnesium</keyword>
<keyword evidence="4" id="KW-1185">Reference proteome</keyword>
<evidence type="ECO:0000256" key="2">
    <source>
        <dbReference type="ARBA" id="ARBA00022842"/>
    </source>
</evidence>
<dbReference type="GO" id="GO:0016787">
    <property type="term" value="F:hydrolase activity"/>
    <property type="evidence" value="ECO:0007669"/>
    <property type="project" value="UniProtKB-KW"/>
</dbReference>
<evidence type="ECO:0000313" key="4">
    <source>
        <dbReference type="Proteomes" id="UP001235840"/>
    </source>
</evidence>
<proteinExistence type="predicted"/>
<keyword evidence="1 3" id="KW-0378">Hydrolase</keyword>
<reference evidence="3 4" key="1">
    <citation type="submission" date="2023-07" db="EMBL/GenBank/DDBJ databases">
        <title>Genomic Encyclopedia of Type Strains, Phase IV (KMG-IV): sequencing the most valuable type-strain genomes for metagenomic binning, comparative biology and taxonomic classification.</title>
        <authorList>
            <person name="Goeker M."/>
        </authorList>
    </citation>
    <scope>NUCLEOTIDE SEQUENCE [LARGE SCALE GENOMIC DNA]</scope>
    <source>
        <strain evidence="3 4">DSM 12751</strain>
    </source>
</reference>
<dbReference type="Proteomes" id="UP001235840">
    <property type="component" value="Unassembled WGS sequence"/>
</dbReference>
<sequence>MFNQNEYFIFDLDGTLYEDTNHFSYYAEQLKNELDKQHWDAFEKEYDLIISGDHAVAIGRIYDVVRDQIVRVDSSSMKVIEAWTWQGEALDQDQISSDYPAPITCDFETMIAIGDGWWLPNACAKHFGVVDTYSAYEKTKEYMAGSDFQLTRIPRLRQALLHLKGKKQICLLTNSQEDDVQRLLNRLDLEGIFDEIITEARKPQYTSNHFSSLLKKHNYSPEQCVSIGDNFINEIAPALRLGIKTVFIDINELDYPEYDGIKVQSISDILDDFLSL</sequence>